<dbReference type="EMBL" id="GBXM01058660">
    <property type="protein sequence ID" value="JAH49917.1"/>
    <property type="molecule type" value="Transcribed_RNA"/>
</dbReference>
<accession>A0A0E9T930</accession>
<proteinExistence type="predicted"/>
<protein>
    <submittedName>
        <fullName evidence="2">Uncharacterized protein</fullName>
    </submittedName>
</protein>
<feature type="region of interest" description="Disordered" evidence="1">
    <location>
        <begin position="1"/>
        <end position="41"/>
    </location>
</feature>
<dbReference type="AlphaFoldDB" id="A0A0E9T930"/>
<sequence>MLPRCCQSVSTTGGRERQRESRGRRKQRKADRKPGGGVTVNTMCIYRL</sequence>
<evidence type="ECO:0000256" key="1">
    <source>
        <dbReference type="SAM" id="MobiDB-lite"/>
    </source>
</evidence>
<evidence type="ECO:0000313" key="2">
    <source>
        <dbReference type="EMBL" id="JAH49917.1"/>
    </source>
</evidence>
<organism evidence="2">
    <name type="scientific">Anguilla anguilla</name>
    <name type="common">European freshwater eel</name>
    <name type="synonym">Muraena anguilla</name>
    <dbReference type="NCBI Taxonomy" id="7936"/>
    <lineage>
        <taxon>Eukaryota</taxon>
        <taxon>Metazoa</taxon>
        <taxon>Chordata</taxon>
        <taxon>Craniata</taxon>
        <taxon>Vertebrata</taxon>
        <taxon>Euteleostomi</taxon>
        <taxon>Actinopterygii</taxon>
        <taxon>Neopterygii</taxon>
        <taxon>Teleostei</taxon>
        <taxon>Anguilliformes</taxon>
        <taxon>Anguillidae</taxon>
        <taxon>Anguilla</taxon>
    </lineage>
</organism>
<reference evidence="2" key="1">
    <citation type="submission" date="2014-11" db="EMBL/GenBank/DDBJ databases">
        <authorList>
            <person name="Amaro Gonzalez C."/>
        </authorList>
    </citation>
    <scope>NUCLEOTIDE SEQUENCE</scope>
</reference>
<name>A0A0E9T930_ANGAN</name>
<reference evidence="2" key="2">
    <citation type="journal article" date="2015" name="Fish Shellfish Immunol.">
        <title>Early steps in the European eel (Anguilla anguilla)-Vibrio vulnificus interaction in the gills: Role of the RtxA13 toxin.</title>
        <authorList>
            <person name="Callol A."/>
            <person name="Pajuelo D."/>
            <person name="Ebbesson L."/>
            <person name="Teles M."/>
            <person name="MacKenzie S."/>
            <person name="Amaro C."/>
        </authorList>
    </citation>
    <scope>NUCLEOTIDE SEQUENCE</scope>
</reference>
<feature type="compositionally biased region" description="Basic residues" evidence="1">
    <location>
        <begin position="22"/>
        <end position="31"/>
    </location>
</feature>